<evidence type="ECO:0000256" key="1">
    <source>
        <dbReference type="SAM" id="SignalP"/>
    </source>
</evidence>
<organism evidence="2 3">
    <name type="scientific">Pseudotamlana carrageenivorans</name>
    <dbReference type="NCBI Taxonomy" id="2069432"/>
    <lineage>
        <taxon>Bacteria</taxon>
        <taxon>Pseudomonadati</taxon>
        <taxon>Bacteroidota</taxon>
        <taxon>Flavobacteriia</taxon>
        <taxon>Flavobacteriales</taxon>
        <taxon>Flavobacteriaceae</taxon>
        <taxon>Pseudotamlana</taxon>
    </lineage>
</organism>
<dbReference type="Proteomes" id="UP000236592">
    <property type="component" value="Chromosome"/>
</dbReference>
<dbReference type="KEGG" id="taj:C1A40_08230"/>
<reference evidence="3" key="1">
    <citation type="submission" date="2018-01" db="EMBL/GenBank/DDBJ databases">
        <title>Complete genome of Tamlana sp. UJ94.</title>
        <authorList>
            <person name="Jung J."/>
            <person name="Chung D."/>
            <person name="Bae S.S."/>
            <person name="Baek K."/>
        </authorList>
    </citation>
    <scope>NUCLEOTIDE SEQUENCE [LARGE SCALE GENOMIC DNA]</scope>
    <source>
        <strain evidence="3">UJ94</strain>
    </source>
</reference>
<protein>
    <submittedName>
        <fullName evidence="2">Cell envelope biogenesis protein OmpA</fullName>
    </submittedName>
</protein>
<feature type="signal peptide" evidence="1">
    <location>
        <begin position="1"/>
        <end position="26"/>
    </location>
</feature>
<feature type="chain" id="PRO_5014430218" evidence="1">
    <location>
        <begin position="27"/>
        <end position="212"/>
    </location>
</feature>
<dbReference type="AlphaFoldDB" id="A0A2I7SHT2"/>
<dbReference type="RefSeq" id="WP_102995484.1">
    <property type="nucleotide sequence ID" value="NZ_CP025938.1"/>
</dbReference>
<sequence>MIAYFNKIKSSWVVGFLLLCCNLSQAQGDTSTFKLQFATGINTPMSNGFVSNFEAKPINFPTINLGLQYMFSEDFGAKLDFGYNRFSNKNQSPAFKINYTRLNLQWVYDASDIMRFSQRMATFLHAGPGYSMIRPLDIYGEKKLNYLNAMGGIEFHYAINDVLSIYLDGSYIFGFGKDYNQVSDGYGTFNGDILTVTIGASISLSGCYFCND</sequence>
<accession>A0A2I7SHT2</accession>
<keyword evidence="3" id="KW-1185">Reference proteome</keyword>
<proteinExistence type="predicted"/>
<dbReference type="EMBL" id="CP025938">
    <property type="protein sequence ID" value="AUS05456.1"/>
    <property type="molecule type" value="Genomic_DNA"/>
</dbReference>
<dbReference type="Gene3D" id="2.40.160.20">
    <property type="match status" value="1"/>
</dbReference>
<evidence type="ECO:0000313" key="3">
    <source>
        <dbReference type="Proteomes" id="UP000236592"/>
    </source>
</evidence>
<name>A0A2I7SHT2_9FLAO</name>
<gene>
    <name evidence="2" type="ORF">C1A40_08230</name>
</gene>
<keyword evidence="1" id="KW-0732">Signal</keyword>
<evidence type="ECO:0000313" key="2">
    <source>
        <dbReference type="EMBL" id="AUS05456.1"/>
    </source>
</evidence>
<dbReference type="OrthoDB" id="1522982at2"/>